<keyword evidence="2" id="KW-1185">Reference proteome</keyword>
<dbReference type="Proteomes" id="UP000092583">
    <property type="component" value="Unassembled WGS sequence"/>
</dbReference>
<dbReference type="EMBL" id="KI669464">
    <property type="protein sequence ID" value="OCF56941.1"/>
    <property type="molecule type" value="Genomic_DNA"/>
</dbReference>
<reference evidence="1 2" key="1">
    <citation type="submission" date="2013-07" db="EMBL/GenBank/DDBJ databases">
        <title>The Genome Sequence of Kwoniella mangroviensis CBS10435.</title>
        <authorList>
            <consortium name="The Broad Institute Genome Sequencing Platform"/>
            <person name="Cuomo C."/>
            <person name="Litvintseva A."/>
            <person name="Chen Y."/>
            <person name="Heitman J."/>
            <person name="Sun S."/>
            <person name="Springer D."/>
            <person name="Dromer F."/>
            <person name="Young S.K."/>
            <person name="Zeng Q."/>
            <person name="Gargeya S."/>
            <person name="Fitzgerald M."/>
            <person name="Abouelleil A."/>
            <person name="Alvarado L."/>
            <person name="Berlin A.M."/>
            <person name="Chapman S.B."/>
            <person name="Dewar J."/>
            <person name="Goldberg J."/>
            <person name="Griggs A."/>
            <person name="Gujja S."/>
            <person name="Hansen M."/>
            <person name="Howarth C."/>
            <person name="Imamovic A."/>
            <person name="Larimer J."/>
            <person name="McCowan C."/>
            <person name="Murphy C."/>
            <person name="Pearson M."/>
            <person name="Priest M."/>
            <person name="Roberts A."/>
            <person name="Saif S."/>
            <person name="Shea T."/>
            <person name="Sykes S."/>
            <person name="Wortman J."/>
            <person name="Nusbaum C."/>
            <person name="Birren B."/>
        </authorList>
    </citation>
    <scope>NUCLEOTIDE SEQUENCE [LARGE SCALE GENOMIC DNA]</scope>
    <source>
        <strain evidence="1 2">CBS 10435</strain>
    </source>
</reference>
<evidence type="ECO:0000313" key="2">
    <source>
        <dbReference type="Proteomes" id="UP000092583"/>
    </source>
</evidence>
<accession>A0A1B9INC2</accession>
<dbReference type="InterPro" id="IPR014710">
    <property type="entry name" value="RmlC-like_jellyroll"/>
</dbReference>
<dbReference type="Gene3D" id="2.60.120.10">
    <property type="entry name" value="Jelly Rolls"/>
    <property type="match status" value="1"/>
</dbReference>
<dbReference type="SUPFAM" id="SSF51182">
    <property type="entry name" value="RmlC-like cupins"/>
    <property type="match status" value="1"/>
</dbReference>
<reference evidence="2" key="2">
    <citation type="submission" date="2013-12" db="EMBL/GenBank/DDBJ databases">
        <title>Evolution of pathogenesis and genome organization in the Tremellales.</title>
        <authorList>
            <person name="Cuomo C."/>
            <person name="Litvintseva A."/>
            <person name="Heitman J."/>
            <person name="Chen Y."/>
            <person name="Sun S."/>
            <person name="Springer D."/>
            <person name="Dromer F."/>
            <person name="Young S."/>
            <person name="Zeng Q."/>
            <person name="Chapman S."/>
            <person name="Gujja S."/>
            <person name="Saif S."/>
            <person name="Birren B."/>
        </authorList>
    </citation>
    <scope>NUCLEOTIDE SEQUENCE [LARGE SCALE GENOMIC DNA]</scope>
    <source>
        <strain evidence="2">CBS 10435</strain>
    </source>
</reference>
<name>A0A1B9INC2_9TREE</name>
<proteinExistence type="predicted"/>
<gene>
    <name evidence="1" type="ORF">L486_05797</name>
</gene>
<dbReference type="OrthoDB" id="10263073at2759"/>
<protein>
    <recommendedName>
        <fullName evidence="3">Cupin type-1 domain-containing protein</fullName>
    </recommendedName>
</protein>
<dbReference type="InterPro" id="IPR011051">
    <property type="entry name" value="RmlC_Cupin_sf"/>
</dbReference>
<sequence>MASSYLPFPLVKSDTINSSMVSKRHRLNNDAERIGVCMSDMAGMKGLGVHKVRLPPNGESTEIHYHLQDSEWLYVLSGTGILLLQDASGSFDTSDDSKNNRLIGRVTAKSGESSQSRVEEHQIASGDFMGFQGGILASKFAHSLRAGPEGLEYLMGGTRERVDVCCYPRLGIRDVFEKTL</sequence>
<organism evidence="1 2">
    <name type="scientific">Kwoniella mangroviensis CBS 10435</name>
    <dbReference type="NCBI Taxonomy" id="1331196"/>
    <lineage>
        <taxon>Eukaryota</taxon>
        <taxon>Fungi</taxon>
        <taxon>Dikarya</taxon>
        <taxon>Basidiomycota</taxon>
        <taxon>Agaricomycotina</taxon>
        <taxon>Tremellomycetes</taxon>
        <taxon>Tremellales</taxon>
        <taxon>Cryptococcaceae</taxon>
        <taxon>Kwoniella</taxon>
    </lineage>
</organism>
<dbReference type="AlphaFoldDB" id="A0A1B9INC2"/>
<evidence type="ECO:0000313" key="1">
    <source>
        <dbReference type="EMBL" id="OCF56941.1"/>
    </source>
</evidence>
<evidence type="ECO:0008006" key="3">
    <source>
        <dbReference type="Google" id="ProtNLM"/>
    </source>
</evidence>